<dbReference type="AlphaFoldDB" id="A0A821T9J3"/>
<name>A0A821T9J3_9BILA</name>
<feature type="compositionally biased region" description="Acidic residues" evidence="1">
    <location>
        <begin position="515"/>
        <end position="528"/>
    </location>
</feature>
<organism evidence="3 4">
    <name type="scientific">Rotaria socialis</name>
    <dbReference type="NCBI Taxonomy" id="392032"/>
    <lineage>
        <taxon>Eukaryota</taxon>
        <taxon>Metazoa</taxon>
        <taxon>Spiralia</taxon>
        <taxon>Gnathifera</taxon>
        <taxon>Rotifera</taxon>
        <taxon>Eurotatoria</taxon>
        <taxon>Bdelloidea</taxon>
        <taxon>Philodinida</taxon>
        <taxon>Philodinidae</taxon>
        <taxon>Rotaria</taxon>
    </lineage>
</organism>
<feature type="region of interest" description="Disordered" evidence="1">
    <location>
        <begin position="506"/>
        <end position="532"/>
    </location>
</feature>
<gene>
    <name evidence="3" type="ORF">TOA249_LOCUS28161</name>
</gene>
<dbReference type="Pfam" id="PF14214">
    <property type="entry name" value="Helitron_like_N"/>
    <property type="match status" value="1"/>
</dbReference>
<protein>
    <recommendedName>
        <fullName evidence="2">Helitron helicase-like domain-containing protein</fullName>
    </recommendedName>
</protein>
<dbReference type="Proteomes" id="UP000663838">
    <property type="component" value="Unassembled WGS sequence"/>
</dbReference>
<evidence type="ECO:0000259" key="2">
    <source>
        <dbReference type="Pfam" id="PF14214"/>
    </source>
</evidence>
<evidence type="ECO:0000256" key="1">
    <source>
        <dbReference type="SAM" id="MobiDB-lite"/>
    </source>
</evidence>
<dbReference type="InterPro" id="IPR025476">
    <property type="entry name" value="Helitron_helicase-like"/>
</dbReference>
<proteinExistence type="predicted"/>
<sequence>MPNFLVGGIWTGPESTVYIIPRGNKPANEYYNPNLLLGVFPTLFPYGCGALEDCSRPVKINFREHLKYLLSFGDRRFEEHHSFIFVVFNILQRRTACLHAHLMTSRSYFQQSAQLLESLSSDDVAKILINISKAPYAKITHERINTLMKHIKLVGGHVMGSAHSRSALRTKIHSLCFNLGLPSLFVTINPADIHSPVALYFSGVDLDLDKVLPELLRTSYERAQIIGTHPVATAKFFNSQLKEKIQNEDFREDLLKYLEDIVKEDLDQFQEESESIVNEAVPACMPTPNPVLGDFPQIFRKDVVRLVEWSNIHKHSATCYKYSKVKSDASTNCRLRMPRVLVKNSNIDASTGQITMRRSHPWINNFNEWVITACRSNMDIKFIWSGNDAKALVYYITDYETKSTLAFYDMCALAQQGMKSIEQQQVTNGIDNAVEKSRKLVLRCYNMIASQQEVSGVQVASYIMNYGDHYTTHAFRNLFLIAIETYLQSELAKVRLSGKNIEEVELDDMTNPLSEDQEEDSKETEEQFLLEPTETKNGNRYVMVNTRLDYQHRSKELTTLCLYDFVGHLQKKVIDKSDRRLLKNVNEYEGKRLDTDGTKMNERHTFQSAHPQSSSHIIIKRTTPVVPVLLGPQIPRREREETHERYCRAILTLFVPWRTAQGLCAFNETWCEALEIRKSFMSSSSLKIIENIQLLHECKHDRGEHLQQVIAEAQNDSRIDPVLIPTCYGEDQNT</sequence>
<reference evidence="3" key="1">
    <citation type="submission" date="2021-02" db="EMBL/GenBank/DDBJ databases">
        <authorList>
            <person name="Nowell W R."/>
        </authorList>
    </citation>
    <scope>NUCLEOTIDE SEQUENCE</scope>
</reference>
<evidence type="ECO:0000313" key="3">
    <source>
        <dbReference type="EMBL" id="CAF4866806.1"/>
    </source>
</evidence>
<dbReference type="EMBL" id="CAJOBS010003816">
    <property type="protein sequence ID" value="CAF4866806.1"/>
    <property type="molecule type" value="Genomic_DNA"/>
</dbReference>
<accession>A0A821T9J3</accession>
<evidence type="ECO:0000313" key="4">
    <source>
        <dbReference type="Proteomes" id="UP000663838"/>
    </source>
</evidence>
<feature type="domain" description="Helitron helicase-like" evidence="2">
    <location>
        <begin position="65"/>
        <end position="245"/>
    </location>
</feature>
<comment type="caution">
    <text evidence="3">The sequence shown here is derived from an EMBL/GenBank/DDBJ whole genome shotgun (WGS) entry which is preliminary data.</text>
</comment>